<dbReference type="SUPFAM" id="SSF55729">
    <property type="entry name" value="Acyl-CoA N-acyltransferases (Nat)"/>
    <property type="match status" value="1"/>
</dbReference>
<name>A0A2S0NEQ3_9HYPH</name>
<gene>
    <name evidence="4" type="ORF">C6569_17025</name>
</gene>
<dbReference type="InterPro" id="IPR050832">
    <property type="entry name" value="Bact_Acetyltransf"/>
</dbReference>
<keyword evidence="2" id="KW-0012">Acyltransferase</keyword>
<protein>
    <submittedName>
        <fullName evidence="4">GNAT family N-acetyltransferase</fullName>
    </submittedName>
</protein>
<sequence length="169" mass="18661">MKTVTTEIRLARKSDAPIVAEVHDEAWRAAYRGLIPGAELEKLIAKRGPGWWDAAIRKGNRIALLGFGDEIAGYANYGRNRAKALSYEGEIYELYLRPKFIGLGLGRSLFDSARKDLEAHGLESLVIWALSDNDAAMRFYRGLGGKPVARSSETFGDRALDKTAFGWAA</sequence>
<evidence type="ECO:0000256" key="2">
    <source>
        <dbReference type="ARBA" id="ARBA00023315"/>
    </source>
</evidence>
<feature type="domain" description="N-acetyltransferase" evidence="3">
    <location>
        <begin position="6"/>
        <end position="169"/>
    </location>
</feature>
<dbReference type="EMBL" id="CP027668">
    <property type="protein sequence ID" value="AVO46625.1"/>
    <property type="molecule type" value="Genomic_DNA"/>
</dbReference>
<dbReference type="Gene3D" id="3.40.630.30">
    <property type="match status" value="1"/>
</dbReference>
<dbReference type="Pfam" id="PF00583">
    <property type="entry name" value="Acetyltransf_1"/>
    <property type="match status" value="1"/>
</dbReference>
<dbReference type="CDD" id="cd04301">
    <property type="entry name" value="NAT_SF"/>
    <property type="match status" value="1"/>
</dbReference>
<dbReference type="Proteomes" id="UP000237889">
    <property type="component" value="Chromosome"/>
</dbReference>
<proteinExistence type="predicted"/>
<dbReference type="PANTHER" id="PTHR43877">
    <property type="entry name" value="AMINOALKYLPHOSPHONATE N-ACETYLTRANSFERASE-RELATED-RELATED"/>
    <property type="match status" value="1"/>
</dbReference>
<dbReference type="GO" id="GO:0016747">
    <property type="term" value="F:acyltransferase activity, transferring groups other than amino-acyl groups"/>
    <property type="evidence" value="ECO:0007669"/>
    <property type="project" value="InterPro"/>
</dbReference>
<organism evidence="4 5">
    <name type="scientific">Phreatobacter cathodiphilus</name>
    <dbReference type="NCBI Taxonomy" id="1868589"/>
    <lineage>
        <taxon>Bacteria</taxon>
        <taxon>Pseudomonadati</taxon>
        <taxon>Pseudomonadota</taxon>
        <taxon>Alphaproteobacteria</taxon>
        <taxon>Hyphomicrobiales</taxon>
        <taxon>Phreatobacteraceae</taxon>
        <taxon>Phreatobacter</taxon>
    </lineage>
</organism>
<dbReference type="PROSITE" id="PS51186">
    <property type="entry name" value="GNAT"/>
    <property type="match status" value="1"/>
</dbReference>
<keyword evidence="5" id="KW-1185">Reference proteome</keyword>
<dbReference type="OrthoDB" id="9799154at2"/>
<keyword evidence="1 4" id="KW-0808">Transferase</keyword>
<dbReference type="AlphaFoldDB" id="A0A2S0NEQ3"/>
<dbReference type="InterPro" id="IPR016181">
    <property type="entry name" value="Acyl_CoA_acyltransferase"/>
</dbReference>
<evidence type="ECO:0000313" key="5">
    <source>
        <dbReference type="Proteomes" id="UP000237889"/>
    </source>
</evidence>
<evidence type="ECO:0000259" key="3">
    <source>
        <dbReference type="PROSITE" id="PS51186"/>
    </source>
</evidence>
<dbReference type="InterPro" id="IPR000182">
    <property type="entry name" value="GNAT_dom"/>
</dbReference>
<dbReference type="RefSeq" id="WP_106749995.1">
    <property type="nucleotide sequence ID" value="NZ_CP027668.1"/>
</dbReference>
<evidence type="ECO:0000256" key="1">
    <source>
        <dbReference type="ARBA" id="ARBA00022679"/>
    </source>
</evidence>
<evidence type="ECO:0000313" key="4">
    <source>
        <dbReference type="EMBL" id="AVO46625.1"/>
    </source>
</evidence>
<reference evidence="4 5" key="1">
    <citation type="submission" date="2018-03" db="EMBL/GenBank/DDBJ databases">
        <title>Genome sequencing of Phreatobacter sp.</title>
        <authorList>
            <person name="Kim S.-J."/>
            <person name="Heo J."/>
            <person name="Kwon S.-W."/>
        </authorList>
    </citation>
    <scope>NUCLEOTIDE SEQUENCE [LARGE SCALE GENOMIC DNA]</scope>
    <source>
        <strain evidence="4 5">S-12</strain>
    </source>
</reference>
<dbReference type="KEGG" id="phr:C6569_17025"/>
<accession>A0A2S0NEQ3</accession>